<dbReference type="AlphaFoldDB" id="A0A183FQK8"/>
<organism evidence="3 4">
    <name type="scientific">Heligmosomoides polygyrus</name>
    <name type="common">Parasitic roundworm</name>
    <dbReference type="NCBI Taxonomy" id="6339"/>
    <lineage>
        <taxon>Eukaryota</taxon>
        <taxon>Metazoa</taxon>
        <taxon>Ecdysozoa</taxon>
        <taxon>Nematoda</taxon>
        <taxon>Chromadorea</taxon>
        <taxon>Rhabditida</taxon>
        <taxon>Rhabditina</taxon>
        <taxon>Rhabditomorpha</taxon>
        <taxon>Strongyloidea</taxon>
        <taxon>Heligmosomidae</taxon>
        <taxon>Heligmosomoides</taxon>
    </lineage>
</organism>
<gene>
    <name evidence="2" type="ORF">HPBE_LOCUS10025</name>
</gene>
<evidence type="ECO:0000313" key="4">
    <source>
        <dbReference type="WBParaSite" id="HPBE_0001002401-mRNA-1"/>
    </source>
</evidence>
<reference evidence="2 3" key="1">
    <citation type="submission" date="2018-11" db="EMBL/GenBank/DDBJ databases">
        <authorList>
            <consortium name="Pathogen Informatics"/>
        </authorList>
    </citation>
    <scope>NUCLEOTIDE SEQUENCE [LARGE SCALE GENOMIC DNA]</scope>
</reference>
<dbReference type="Pfam" id="PF17906">
    <property type="entry name" value="HTH_48"/>
    <property type="match status" value="1"/>
</dbReference>
<evidence type="ECO:0000313" key="3">
    <source>
        <dbReference type="Proteomes" id="UP000050761"/>
    </source>
</evidence>
<evidence type="ECO:0000313" key="2">
    <source>
        <dbReference type="EMBL" id="VDO83273.1"/>
    </source>
</evidence>
<protein>
    <submittedName>
        <fullName evidence="4">HTH_48 domain-containing protein</fullName>
    </submittedName>
</protein>
<name>A0A183FQK8_HELPZ</name>
<feature type="domain" description="Mos1 transposase HTH" evidence="1">
    <location>
        <begin position="28"/>
        <end position="73"/>
    </location>
</feature>
<dbReference type="EMBL" id="UZAH01026623">
    <property type="protein sequence ID" value="VDO83273.1"/>
    <property type="molecule type" value="Genomic_DNA"/>
</dbReference>
<evidence type="ECO:0000259" key="1">
    <source>
        <dbReference type="Pfam" id="PF17906"/>
    </source>
</evidence>
<dbReference type="Gene3D" id="1.10.10.1450">
    <property type="match status" value="1"/>
</dbReference>
<dbReference type="InterPro" id="IPR041426">
    <property type="entry name" value="Mos1_HTH"/>
</dbReference>
<dbReference type="Proteomes" id="UP000050761">
    <property type="component" value="Unassembled WGS sequence"/>
</dbReference>
<accession>A0A183FQK8</accession>
<proteinExistence type="predicted"/>
<dbReference type="OrthoDB" id="7482553at2759"/>
<accession>A0A3P7ZXW2</accession>
<dbReference type="WBParaSite" id="HPBE_0001002401-mRNA-1">
    <property type="protein sequence ID" value="HPBE_0001002401-mRNA-1"/>
    <property type="gene ID" value="HPBE_0001002401"/>
</dbReference>
<keyword evidence="3" id="KW-1185">Reference proteome</keyword>
<reference evidence="4" key="2">
    <citation type="submission" date="2019-09" db="UniProtKB">
        <authorList>
            <consortium name="WormBaseParasite"/>
        </authorList>
    </citation>
    <scope>IDENTIFICATION</scope>
</reference>
<sequence>MGYLYLPLLSSYFVTTTAEEIVLDCRQVRLLLLDEFKKQSSARAAMDNACGTMGPTIVSYDTAKVWFQKFKNGHFCLEDQPRFRRPVAVKEERLLERFRRISDVAPVDWQRNSSAATPP</sequence>